<dbReference type="RefSeq" id="WP_068851272.1">
    <property type="nucleotide sequence ID" value="NZ_LYDR01000151.1"/>
</dbReference>
<dbReference type="InterPro" id="IPR006311">
    <property type="entry name" value="TAT_signal"/>
</dbReference>
<comment type="caution">
    <text evidence="3">The sequence shown here is derived from an EMBL/GenBank/DDBJ whole genome shotgun (WGS) entry which is preliminary data.</text>
</comment>
<dbReference type="InterPro" id="IPR021889">
    <property type="entry name" value="DUF3500"/>
</dbReference>
<feature type="signal peptide" evidence="2">
    <location>
        <begin position="1"/>
        <end position="29"/>
    </location>
</feature>
<dbReference type="OrthoDB" id="581140at2"/>
<feature type="region of interest" description="Disordered" evidence="1">
    <location>
        <begin position="227"/>
        <end position="246"/>
    </location>
</feature>
<evidence type="ECO:0000256" key="2">
    <source>
        <dbReference type="SAM" id="SignalP"/>
    </source>
</evidence>
<sequence length="354" mass="39259">MEFNRRLFLGTLAAGYGALRFASSSTALASNANLANETAAAQPSVAGPRMVTAASKFLQSLTDEQRALVQFAYDDPERLNWHFIPKPRKGIKLRALTGPARKAAFALLKSGLTETGYDQAIKIMSLEEVLFLYEAGDREKRRERRDPEQYHFSIFGTPGMGAWGYRIEGHHLSLNYTLDGDRIVATTPEFYGCNPATMESVPGRVLRVLGNEEDFARQAITLASESGRAKATISQEPPKDVAGPGAPQPVVEAPVGVLLPELGTESVEKVRALVGEYLANMPEEVAQRRLAEIERSGWDQVHFAWWGGIKQYQPHHYRVQGPTFIIEYNNTQDGANHIHSMWRDVRGDFGKSLT</sequence>
<feature type="chain" id="PRO_5008672814" description="DUF3500 domain-containing protein" evidence="2">
    <location>
        <begin position="30"/>
        <end position="354"/>
    </location>
</feature>
<evidence type="ECO:0000256" key="1">
    <source>
        <dbReference type="SAM" id="MobiDB-lite"/>
    </source>
</evidence>
<protein>
    <recommendedName>
        <fullName evidence="5">DUF3500 domain-containing protein</fullName>
    </recommendedName>
</protein>
<keyword evidence="2" id="KW-0732">Signal</keyword>
<evidence type="ECO:0008006" key="5">
    <source>
        <dbReference type="Google" id="ProtNLM"/>
    </source>
</evidence>
<dbReference type="Proteomes" id="UP000094828">
    <property type="component" value="Unassembled WGS sequence"/>
</dbReference>
<evidence type="ECO:0000313" key="3">
    <source>
        <dbReference type="EMBL" id="ODA28860.1"/>
    </source>
</evidence>
<evidence type="ECO:0000313" key="4">
    <source>
        <dbReference type="Proteomes" id="UP000094828"/>
    </source>
</evidence>
<dbReference type="STRING" id="1841610.A6X21_11370"/>
<accession>A0A1C3E6I9</accession>
<reference evidence="3 4" key="1">
    <citation type="submission" date="2016-05" db="EMBL/GenBank/DDBJ databases">
        <title>Genomic and physiological characterization of Planctopirus sp. isolated from fresh water lake.</title>
        <authorList>
            <person name="Subhash Y."/>
            <person name="Ramana C."/>
        </authorList>
    </citation>
    <scope>NUCLEOTIDE SEQUENCE [LARGE SCALE GENOMIC DNA]</scope>
    <source>
        <strain evidence="3 4">JC280</strain>
    </source>
</reference>
<dbReference type="Pfam" id="PF12006">
    <property type="entry name" value="DUF3500"/>
    <property type="match status" value="1"/>
</dbReference>
<keyword evidence="4" id="KW-1185">Reference proteome</keyword>
<dbReference type="EMBL" id="LYDR01000151">
    <property type="protein sequence ID" value="ODA28860.1"/>
    <property type="molecule type" value="Genomic_DNA"/>
</dbReference>
<gene>
    <name evidence="3" type="ORF">A6X21_11370</name>
</gene>
<proteinExistence type="predicted"/>
<organism evidence="3 4">
    <name type="scientific">Planctopirus hydrillae</name>
    <dbReference type="NCBI Taxonomy" id="1841610"/>
    <lineage>
        <taxon>Bacteria</taxon>
        <taxon>Pseudomonadati</taxon>
        <taxon>Planctomycetota</taxon>
        <taxon>Planctomycetia</taxon>
        <taxon>Planctomycetales</taxon>
        <taxon>Planctomycetaceae</taxon>
        <taxon>Planctopirus</taxon>
    </lineage>
</organism>
<dbReference type="PANTHER" id="PTHR37489">
    <property type="entry name" value="DUF3500 DOMAIN-CONTAINING PROTEIN"/>
    <property type="match status" value="1"/>
</dbReference>
<name>A0A1C3E6I9_9PLAN</name>
<dbReference type="PROSITE" id="PS51318">
    <property type="entry name" value="TAT"/>
    <property type="match status" value="1"/>
</dbReference>
<dbReference type="PANTHER" id="PTHR37489:SF1">
    <property type="entry name" value="DUF3500 DOMAIN-CONTAINING PROTEIN"/>
    <property type="match status" value="1"/>
</dbReference>
<dbReference type="AlphaFoldDB" id="A0A1C3E6I9"/>